<dbReference type="KEGG" id="tab:CIG75_07430"/>
<dbReference type="OrthoDB" id="9803707at2"/>
<dbReference type="Proteomes" id="UP000214688">
    <property type="component" value="Chromosome"/>
</dbReference>
<dbReference type="SUPFAM" id="SSF56014">
    <property type="entry name" value="Nitrite and sulphite reductase 4Fe-4S domain-like"/>
    <property type="match status" value="1"/>
</dbReference>
<reference evidence="8 9" key="1">
    <citation type="journal article" date="2015" name="Int. J. Syst. Evol. Microbiol.">
        <title>Tumebacillus algifaecis sp. nov., isolated from decomposing algal scum.</title>
        <authorList>
            <person name="Wu Y.F."/>
            <person name="Zhang B."/>
            <person name="Xing P."/>
            <person name="Wu Q.L."/>
            <person name="Liu S.J."/>
        </authorList>
    </citation>
    <scope>NUCLEOTIDE SEQUENCE [LARGE SCALE GENOMIC DNA]</scope>
    <source>
        <strain evidence="8 9">THMBR28</strain>
    </source>
</reference>
<evidence type="ECO:0000313" key="8">
    <source>
        <dbReference type="EMBL" id="ASS74826.1"/>
    </source>
</evidence>
<dbReference type="PANTHER" id="PTHR32439:SF9">
    <property type="entry name" value="BLR3264 PROTEIN"/>
    <property type="match status" value="1"/>
</dbReference>
<name>A0A223D0G6_9BACL</name>
<keyword evidence="5" id="KW-0408">Iron</keyword>
<dbReference type="InterPro" id="IPR051329">
    <property type="entry name" value="NIR_SIR_4Fe-4S"/>
</dbReference>
<dbReference type="GO" id="GO:0016491">
    <property type="term" value="F:oxidoreductase activity"/>
    <property type="evidence" value="ECO:0007669"/>
    <property type="project" value="UniProtKB-KW"/>
</dbReference>
<dbReference type="PROSITE" id="PS00365">
    <property type="entry name" value="NIR_SIR"/>
    <property type="match status" value="1"/>
</dbReference>
<dbReference type="Gene3D" id="3.30.413.10">
    <property type="entry name" value="Sulfite Reductase Hemoprotein, domain 1"/>
    <property type="match status" value="1"/>
</dbReference>
<evidence type="ECO:0000256" key="5">
    <source>
        <dbReference type="ARBA" id="ARBA00023004"/>
    </source>
</evidence>
<evidence type="ECO:0000256" key="6">
    <source>
        <dbReference type="ARBA" id="ARBA00023014"/>
    </source>
</evidence>
<dbReference type="GO" id="GO:0020037">
    <property type="term" value="F:heme binding"/>
    <property type="evidence" value="ECO:0007669"/>
    <property type="project" value="InterPro"/>
</dbReference>
<dbReference type="GO" id="GO:0051539">
    <property type="term" value="F:4 iron, 4 sulfur cluster binding"/>
    <property type="evidence" value="ECO:0007669"/>
    <property type="project" value="UniProtKB-KW"/>
</dbReference>
<dbReference type="InterPro" id="IPR045854">
    <property type="entry name" value="NO2/SO3_Rdtase_4Fe4S_sf"/>
</dbReference>
<evidence type="ECO:0000256" key="1">
    <source>
        <dbReference type="ARBA" id="ARBA00022485"/>
    </source>
</evidence>
<evidence type="ECO:0000259" key="7">
    <source>
        <dbReference type="Pfam" id="PF01077"/>
    </source>
</evidence>
<keyword evidence="6" id="KW-0411">Iron-sulfur</keyword>
<dbReference type="InterPro" id="IPR006066">
    <property type="entry name" value="NO2/SO3_Rdtase_FeS/sirohaem_BS"/>
</dbReference>
<accession>A0A223D0G6</accession>
<keyword evidence="1" id="KW-0004">4Fe-4S</keyword>
<gene>
    <name evidence="8" type="ORF">CIG75_07430</name>
</gene>
<evidence type="ECO:0000256" key="4">
    <source>
        <dbReference type="ARBA" id="ARBA00023002"/>
    </source>
</evidence>
<keyword evidence="4" id="KW-0560">Oxidoreductase</keyword>
<dbReference type="EMBL" id="CP022657">
    <property type="protein sequence ID" value="ASS74826.1"/>
    <property type="molecule type" value="Genomic_DNA"/>
</dbReference>
<keyword evidence="3" id="KW-0479">Metal-binding</keyword>
<dbReference type="AlphaFoldDB" id="A0A223D0G6"/>
<keyword evidence="9" id="KW-1185">Reference proteome</keyword>
<proteinExistence type="predicted"/>
<keyword evidence="2" id="KW-0349">Heme</keyword>
<dbReference type="PANTHER" id="PTHR32439">
    <property type="entry name" value="FERREDOXIN--NITRITE REDUCTASE, CHLOROPLASTIC"/>
    <property type="match status" value="1"/>
</dbReference>
<dbReference type="Pfam" id="PF01077">
    <property type="entry name" value="NIR_SIR"/>
    <property type="match status" value="1"/>
</dbReference>
<evidence type="ECO:0000256" key="3">
    <source>
        <dbReference type="ARBA" id="ARBA00022723"/>
    </source>
</evidence>
<dbReference type="InterPro" id="IPR006067">
    <property type="entry name" value="NO2/SO3_Rdtase_4Fe4S_dom"/>
</dbReference>
<feature type="domain" description="Nitrite/sulphite reductase 4Fe-4S" evidence="7">
    <location>
        <begin position="29"/>
        <end position="133"/>
    </location>
</feature>
<evidence type="ECO:0000313" key="9">
    <source>
        <dbReference type="Proteomes" id="UP000214688"/>
    </source>
</evidence>
<evidence type="ECO:0000256" key="2">
    <source>
        <dbReference type="ARBA" id="ARBA00022617"/>
    </source>
</evidence>
<sequence>MKKMASKSFMIFTVTLQMKGIAQYLDATFPEFDTPIRLHVNGCPNQCGQQAIADIGLAGALVRRDGQMVDAFDVSISGGLGANAKFNRKIVLKVPGEQVQHTIANIVRSYLDKRLPDESFREYANRIDDDELKAYLQQAAAV</sequence>
<dbReference type="GO" id="GO:0046872">
    <property type="term" value="F:metal ion binding"/>
    <property type="evidence" value="ECO:0007669"/>
    <property type="project" value="UniProtKB-KW"/>
</dbReference>
<organism evidence="8 9">
    <name type="scientific">Tumebacillus algifaecis</name>
    <dbReference type="NCBI Taxonomy" id="1214604"/>
    <lineage>
        <taxon>Bacteria</taxon>
        <taxon>Bacillati</taxon>
        <taxon>Bacillota</taxon>
        <taxon>Bacilli</taxon>
        <taxon>Bacillales</taxon>
        <taxon>Alicyclobacillaceae</taxon>
        <taxon>Tumebacillus</taxon>
    </lineage>
</organism>
<protein>
    <recommendedName>
        <fullName evidence="7">Nitrite/sulphite reductase 4Fe-4S domain-containing protein</fullName>
    </recommendedName>
</protein>